<reference evidence="1 2" key="1">
    <citation type="submission" date="2018-01" db="EMBL/GenBank/DDBJ databases">
        <title>Draft genome sequence of Jiangella sp. GTF31.</title>
        <authorList>
            <person name="Sahin N."/>
            <person name="Ay H."/>
            <person name="Saygin H."/>
        </authorList>
    </citation>
    <scope>NUCLEOTIDE SEQUENCE [LARGE SCALE GENOMIC DNA]</scope>
    <source>
        <strain evidence="1 2">GTF31</strain>
    </source>
</reference>
<dbReference type="RefSeq" id="WP_111252674.1">
    <property type="nucleotide sequence ID" value="NZ_POTW01000001.1"/>
</dbReference>
<gene>
    <name evidence="1" type="ORF">C1I92_00435</name>
</gene>
<name>A0A2W2CNA3_9ACTN</name>
<comment type="caution">
    <text evidence="1">The sequence shown here is derived from an EMBL/GenBank/DDBJ whole genome shotgun (WGS) entry which is preliminary data.</text>
</comment>
<protein>
    <recommendedName>
        <fullName evidence="3">Phosphodiester glycosidase domain-containing protein</fullName>
    </recommendedName>
</protein>
<proteinExistence type="predicted"/>
<evidence type="ECO:0000313" key="2">
    <source>
        <dbReference type="Proteomes" id="UP000248764"/>
    </source>
</evidence>
<sequence length="324" mass="34674">MSASTIRRRITSRLARIGTTLALVAGLSAVVSFGGAQTASAEQSCPATPVQGITQWIEQYKDRGVTVCWGMETSGGLPQLAAVVQVVDLADGANLSVASFPNCPCGPPSAGQLYSKDTVDIWQEIYQTPGEELFSTTNAGFFKDSSSNPSTALSLPDVWGGRIWSYGMPSAFDLTLAKVSLTMGLPDSGFQTVKLRDFPANYTAAHVNSHYPGCGTDPLCPASYYGTVGFHPAANLTGNPDDISRRTMLGVNAQVNVAASRVYILTTTRSYRLADARQILKHFGSQYEMQLDGGGSTQSISEYHQIDSTVFRPVPQVLQVWLGN</sequence>
<evidence type="ECO:0008006" key="3">
    <source>
        <dbReference type="Google" id="ProtNLM"/>
    </source>
</evidence>
<keyword evidence="2" id="KW-1185">Reference proteome</keyword>
<dbReference type="EMBL" id="POTW01000001">
    <property type="protein sequence ID" value="PZF86676.1"/>
    <property type="molecule type" value="Genomic_DNA"/>
</dbReference>
<organism evidence="1 2">
    <name type="scientific">Jiangella anatolica</name>
    <dbReference type="NCBI Taxonomy" id="2670374"/>
    <lineage>
        <taxon>Bacteria</taxon>
        <taxon>Bacillati</taxon>
        <taxon>Actinomycetota</taxon>
        <taxon>Actinomycetes</taxon>
        <taxon>Jiangellales</taxon>
        <taxon>Jiangellaceae</taxon>
        <taxon>Jiangella</taxon>
    </lineage>
</organism>
<accession>A0A2W2CNA3</accession>
<dbReference type="AlphaFoldDB" id="A0A2W2CNA3"/>
<evidence type="ECO:0000313" key="1">
    <source>
        <dbReference type="EMBL" id="PZF86676.1"/>
    </source>
</evidence>
<dbReference type="Proteomes" id="UP000248764">
    <property type="component" value="Unassembled WGS sequence"/>
</dbReference>